<protein>
    <submittedName>
        <fullName evidence="11">Uncharacterized protein</fullName>
    </submittedName>
</protein>
<dbReference type="EMBL" id="JAKCXM010000056">
    <property type="protein sequence ID" value="KAJ0404794.1"/>
    <property type="molecule type" value="Genomic_DNA"/>
</dbReference>
<dbReference type="Gene3D" id="1.25.40.10">
    <property type="entry name" value="Tetratricopeptide repeat domain"/>
    <property type="match status" value="1"/>
</dbReference>
<dbReference type="InterPro" id="IPR006447">
    <property type="entry name" value="Myb_dom_plants"/>
</dbReference>
<evidence type="ECO:0000259" key="9">
    <source>
        <dbReference type="PROSITE" id="PS51293"/>
    </source>
</evidence>
<dbReference type="PROSITE" id="PS51293">
    <property type="entry name" value="SANT"/>
    <property type="match status" value="1"/>
</dbReference>
<dbReference type="InterPro" id="IPR009057">
    <property type="entry name" value="Homeodomain-like_sf"/>
</dbReference>
<dbReference type="Pfam" id="PF10294">
    <property type="entry name" value="Methyltransf_16"/>
    <property type="match status" value="1"/>
</dbReference>
<feature type="domain" description="HTH myb-type" evidence="10">
    <location>
        <begin position="442"/>
        <end position="491"/>
    </location>
</feature>
<keyword evidence="12" id="KW-1185">Reference proteome</keyword>
<evidence type="ECO:0000256" key="3">
    <source>
        <dbReference type="ARBA" id="ARBA00023015"/>
    </source>
</evidence>
<dbReference type="CDD" id="cd00167">
    <property type="entry name" value="SANT"/>
    <property type="match status" value="1"/>
</dbReference>
<dbReference type="Pfam" id="PF00249">
    <property type="entry name" value="Myb_DNA-binding"/>
    <property type="match status" value="1"/>
</dbReference>
<keyword evidence="5" id="KW-0539">Nucleus</keyword>
<feature type="region of interest" description="Disordered" evidence="6">
    <location>
        <begin position="381"/>
        <end position="403"/>
    </location>
</feature>
<dbReference type="InterPro" id="IPR013105">
    <property type="entry name" value="TPR_2"/>
</dbReference>
<evidence type="ECO:0000256" key="5">
    <source>
        <dbReference type="ARBA" id="ARBA00023242"/>
    </source>
</evidence>
<dbReference type="PANTHER" id="PTHR14614">
    <property type="entry name" value="HEPATOCELLULAR CARCINOMA-ASSOCIATED ANTIGEN"/>
    <property type="match status" value="1"/>
</dbReference>
<dbReference type="PANTHER" id="PTHR14614:SF132">
    <property type="entry name" value="PROTEIN-LYSINE METHYLTRANSFERASE C42C1.13"/>
    <property type="match status" value="1"/>
</dbReference>
<sequence length="775" mass="86144">MERSSSVESPEALRLRGNECYQAGRFDEARECYDVAIAQLSARHDSRDEPTVRVALAQLHSNRAQTFIQERSFAQAAQDATQALAFDATNEKAQLRLLVALENLERFEQAFQRVERILDHAGARQRWPTLFEYAITARRRLSKAIKQDRAAAKNERVAIERMVHKNQQLRINFGSTFPSRIVLGEFFDVAINIGNEFGLFRRDALQPGLHQDILLAESPGNLGIGGKLWDSCLVLTRYLQDYPDLLRGRQVIELGSGLGLVGIYCAMMGAHVTLTDMDEVIPLLHYNIRLNFKGGETTSSRNVPRAVAHAWGTTTDSLPMDPDVIVMSDVVYDPEGYAPLVASLEALAKTSDTTILMAHRSRNPMEGQFFDLLGQQFESELSHQRPSIVPSAGSDPDSKGDEITLDPKDLLIVKDGTIRVAHPYQEPEPQYDANGELIKASGTWTQSEHERFLKAIAMYPKGPWKAIAAMVGSRTVRQTQTHAQKYREKLARRLRGLRNRNGTLQTPPMHISQLMATTPVFGHLVMPSPMYQQTPQSLGILSSGEYGAMHDAMASPTHYLSGSPNSPASMSSDIYCAPHSPSFFDHHQHHPHHAQVTTPPGMVIDVDGVYRPIETKPVTVHTHQPQWNGPSPTTRSSATAVSPDFAESMDFLMHIDSASTTPDIVAVPDRRPAARLTLEEKLWMDRRKNDLQTYSAFGGGVGMVVATAVTTFGPFNRRMQVATMLGGLLIGGCSGFLYADTKALERIQDLSAQSRLRKEYQQLVLEKKASKNDKQ</sequence>
<dbReference type="GO" id="GO:0003677">
    <property type="term" value="F:DNA binding"/>
    <property type="evidence" value="ECO:0007669"/>
    <property type="project" value="InterPro"/>
</dbReference>
<dbReference type="PROSITE" id="PS51294">
    <property type="entry name" value="HTH_MYB"/>
    <property type="match status" value="1"/>
</dbReference>
<keyword evidence="7" id="KW-1133">Transmembrane helix</keyword>
<dbReference type="SMART" id="SM00028">
    <property type="entry name" value="TPR"/>
    <property type="match status" value="2"/>
</dbReference>
<keyword evidence="7" id="KW-0812">Transmembrane</keyword>
<dbReference type="InterPro" id="IPR011990">
    <property type="entry name" value="TPR-like_helical_dom_sf"/>
</dbReference>
<dbReference type="AlphaFoldDB" id="A0AAD5Q889"/>
<evidence type="ECO:0000256" key="6">
    <source>
        <dbReference type="SAM" id="MobiDB-lite"/>
    </source>
</evidence>
<gene>
    <name evidence="11" type="ORF">P43SY_003470</name>
</gene>
<keyword evidence="3" id="KW-0805">Transcription regulation</keyword>
<dbReference type="InterPro" id="IPR001005">
    <property type="entry name" value="SANT/Myb"/>
</dbReference>
<dbReference type="SUPFAM" id="SSF48452">
    <property type="entry name" value="TPR-like"/>
    <property type="match status" value="1"/>
</dbReference>
<evidence type="ECO:0000256" key="2">
    <source>
        <dbReference type="ARBA" id="ARBA00022803"/>
    </source>
</evidence>
<evidence type="ECO:0000256" key="7">
    <source>
        <dbReference type="SAM" id="Phobius"/>
    </source>
</evidence>
<evidence type="ECO:0000313" key="12">
    <source>
        <dbReference type="Proteomes" id="UP001209570"/>
    </source>
</evidence>
<feature type="compositionally biased region" description="Polar residues" evidence="6">
    <location>
        <begin position="621"/>
        <end position="640"/>
    </location>
</feature>
<accession>A0AAD5Q889</accession>
<dbReference type="Gene3D" id="1.10.10.60">
    <property type="entry name" value="Homeodomain-like"/>
    <property type="match status" value="1"/>
</dbReference>
<dbReference type="InterPro" id="IPR017884">
    <property type="entry name" value="SANT_dom"/>
</dbReference>
<keyword evidence="4" id="KW-0804">Transcription</keyword>
<dbReference type="PROSITE" id="PS50090">
    <property type="entry name" value="MYB_LIKE"/>
    <property type="match status" value="1"/>
</dbReference>
<evidence type="ECO:0000259" key="10">
    <source>
        <dbReference type="PROSITE" id="PS51294"/>
    </source>
</evidence>
<feature type="transmembrane region" description="Helical" evidence="7">
    <location>
        <begin position="694"/>
        <end position="715"/>
    </location>
</feature>
<dbReference type="InterPro" id="IPR019410">
    <property type="entry name" value="Methyltransf_16"/>
</dbReference>
<proteinExistence type="predicted"/>
<evidence type="ECO:0000259" key="8">
    <source>
        <dbReference type="PROSITE" id="PS50090"/>
    </source>
</evidence>
<dbReference type="InterPro" id="IPR019734">
    <property type="entry name" value="TPR_rpt"/>
</dbReference>
<feature type="region of interest" description="Disordered" evidence="6">
    <location>
        <begin position="620"/>
        <end position="640"/>
    </location>
</feature>
<dbReference type="InterPro" id="IPR029063">
    <property type="entry name" value="SAM-dependent_MTases_sf"/>
</dbReference>
<dbReference type="Pfam" id="PF07719">
    <property type="entry name" value="TPR_2"/>
    <property type="match status" value="1"/>
</dbReference>
<dbReference type="Proteomes" id="UP001209570">
    <property type="component" value="Unassembled WGS sequence"/>
</dbReference>
<keyword evidence="1" id="KW-0677">Repeat</keyword>
<dbReference type="InterPro" id="IPR017930">
    <property type="entry name" value="Myb_dom"/>
</dbReference>
<evidence type="ECO:0000256" key="4">
    <source>
        <dbReference type="ARBA" id="ARBA00023163"/>
    </source>
</evidence>
<feature type="domain" description="Myb-like" evidence="8">
    <location>
        <begin position="442"/>
        <end position="487"/>
    </location>
</feature>
<evidence type="ECO:0000256" key="1">
    <source>
        <dbReference type="ARBA" id="ARBA00022737"/>
    </source>
</evidence>
<reference evidence="11" key="1">
    <citation type="submission" date="2021-12" db="EMBL/GenBank/DDBJ databases">
        <title>Prjna785345.</title>
        <authorList>
            <person name="Rujirawat T."/>
            <person name="Krajaejun T."/>
        </authorList>
    </citation>
    <scope>NUCLEOTIDE SEQUENCE</scope>
    <source>
        <strain evidence="11">Pi057C3</strain>
    </source>
</reference>
<dbReference type="SUPFAM" id="SSF46689">
    <property type="entry name" value="Homeodomain-like"/>
    <property type="match status" value="1"/>
</dbReference>
<organism evidence="11 12">
    <name type="scientific">Pythium insidiosum</name>
    <name type="common">Pythiosis disease agent</name>
    <dbReference type="NCBI Taxonomy" id="114742"/>
    <lineage>
        <taxon>Eukaryota</taxon>
        <taxon>Sar</taxon>
        <taxon>Stramenopiles</taxon>
        <taxon>Oomycota</taxon>
        <taxon>Peronosporomycetes</taxon>
        <taxon>Pythiales</taxon>
        <taxon>Pythiaceae</taxon>
        <taxon>Pythium</taxon>
    </lineage>
</organism>
<name>A0AAD5Q889_PYTIN</name>
<keyword evidence="7" id="KW-0472">Membrane</keyword>
<dbReference type="SUPFAM" id="SSF53335">
    <property type="entry name" value="S-adenosyl-L-methionine-dependent methyltransferases"/>
    <property type="match status" value="1"/>
</dbReference>
<keyword evidence="2" id="KW-0802">TPR repeat</keyword>
<dbReference type="Gene3D" id="3.40.50.150">
    <property type="entry name" value="Vaccinia Virus protein VP39"/>
    <property type="match status" value="1"/>
</dbReference>
<evidence type="ECO:0000313" key="11">
    <source>
        <dbReference type="EMBL" id="KAJ0404794.1"/>
    </source>
</evidence>
<dbReference type="NCBIfam" id="TIGR01557">
    <property type="entry name" value="myb_SHAQKYF"/>
    <property type="match status" value="1"/>
</dbReference>
<comment type="caution">
    <text evidence="11">The sequence shown here is derived from an EMBL/GenBank/DDBJ whole genome shotgun (WGS) entry which is preliminary data.</text>
</comment>
<feature type="domain" description="SANT" evidence="9">
    <location>
        <begin position="439"/>
        <end position="478"/>
    </location>
</feature>
<dbReference type="SMART" id="SM00717">
    <property type="entry name" value="SANT"/>
    <property type="match status" value="1"/>
</dbReference>